<gene>
    <name evidence="1" type="ORF">SAMN04489732_129126</name>
</gene>
<evidence type="ECO:0000313" key="2">
    <source>
        <dbReference type="Proteomes" id="UP000198582"/>
    </source>
</evidence>
<evidence type="ECO:0000313" key="1">
    <source>
        <dbReference type="EMBL" id="SEP53680.1"/>
    </source>
</evidence>
<dbReference type="RefSeq" id="WP_091628499.1">
    <property type="nucleotide sequence ID" value="NZ_FOEF01000029.1"/>
</dbReference>
<sequence>MKKPADVAREVAQIAGGNHPHRYITRAVELIDKYRRINSDVESIRKELIKHYGLASKMVNRDFIKAAVNGLKA</sequence>
<organism evidence="1 2">
    <name type="scientific">Amycolatopsis saalfeldensis</name>
    <dbReference type="NCBI Taxonomy" id="394193"/>
    <lineage>
        <taxon>Bacteria</taxon>
        <taxon>Bacillati</taxon>
        <taxon>Actinomycetota</taxon>
        <taxon>Actinomycetes</taxon>
        <taxon>Pseudonocardiales</taxon>
        <taxon>Pseudonocardiaceae</taxon>
        <taxon>Amycolatopsis</taxon>
    </lineage>
</organism>
<proteinExistence type="predicted"/>
<reference evidence="1 2" key="1">
    <citation type="submission" date="2016-10" db="EMBL/GenBank/DDBJ databases">
        <authorList>
            <person name="de Groot N.N."/>
        </authorList>
    </citation>
    <scope>NUCLEOTIDE SEQUENCE [LARGE SCALE GENOMIC DNA]</scope>
    <source>
        <strain evidence="1 2">DSM 44993</strain>
    </source>
</reference>
<name>A0A1H8YNB9_9PSEU</name>
<dbReference type="EMBL" id="FOEF01000029">
    <property type="protein sequence ID" value="SEP53680.1"/>
    <property type="molecule type" value="Genomic_DNA"/>
</dbReference>
<keyword evidence="2" id="KW-1185">Reference proteome</keyword>
<dbReference type="Proteomes" id="UP000198582">
    <property type="component" value="Unassembled WGS sequence"/>
</dbReference>
<dbReference type="AlphaFoldDB" id="A0A1H8YNB9"/>
<accession>A0A1H8YNB9</accession>
<protein>
    <submittedName>
        <fullName evidence="1">Uncharacterized protein</fullName>
    </submittedName>
</protein>